<dbReference type="CDD" id="cd07822">
    <property type="entry name" value="SRPBCC_4"/>
    <property type="match status" value="1"/>
</dbReference>
<dbReference type="PANTHER" id="PTHR36166">
    <property type="entry name" value="CHROMOSOME 9, WHOLE GENOME SHOTGUN SEQUENCE"/>
    <property type="match status" value="1"/>
</dbReference>
<protein>
    <submittedName>
        <fullName evidence="1">Polyketide cyclase/dehydrase and lipid transport</fullName>
    </submittedName>
</protein>
<proteinExistence type="predicted"/>
<accession>A0A0A1UQI6</accession>
<dbReference type="Proteomes" id="UP000030151">
    <property type="component" value="Unassembled WGS sequence"/>
</dbReference>
<evidence type="ECO:0000313" key="2">
    <source>
        <dbReference type="Proteomes" id="UP000030151"/>
    </source>
</evidence>
<dbReference type="InterPro" id="IPR019587">
    <property type="entry name" value="Polyketide_cyclase/dehydratase"/>
</dbReference>
<reference evidence="1 2" key="1">
    <citation type="submission" date="2014-02" db="EMBL/GenBank/DDBJ databases">
        <title>The genome sequence of the entomopathogenic fungus Metarhizium robertsii ARSEF 2575.</title>
        <authorList>
            <person name="Giuliano Garisto Donzelli B."/>
            <person name="Roe B.A."/>
            <person name="Macmil S.L."/>
            <person name="Krasnoff S.B."/>
            <person name="Gibson D.M."/>
        </authorList>
    </citation>
    <scope>NUCLEOTIDE SEQUENCE [LARGE SCALE GENOMIC DNA]</scope>
    <source>
        <strain evidence="1 2">ARSEF 2575</strain>
    </source>
</reference>
<comment type="caution">
    <text evidence="1">The sequence shown here is derived from an EMBL/GenBank/DDBJ whole genome shotgun (WGS) entry which is preliminary data.</text>
</comment>
<dbReference type="Gene3D" id="3.30.530.20">
    <property type="match status" value="1"/>
</dbReference>
<dbReference type="PANTHER" id="PTHR36166:SF1">
    <property type="entry name" value="SRPBCC DOMAIN-CONTAINING PROTEIN"/>
    <property type="match status" value="1"/>
</dbReference>
<dbReference type="OrthoDB" id="509124at2759"/>
<dbReference type="EMBL" id="JELW01000029">
    <property type="protein sequence ID" value="EXU98111.1"/>
    <property type="molecule type" value="Genomic_DNA"/>
</dbReference>
<dbReference type="AlphaFoldDB" id="A0A0A1UQI6"/>
<dbReference type="InterPro" id="IPR023393">
    <property type="entry name" value="START-like_dom_sf"/>
</dbReference>
<name>A0A0A1UQI6_9HYPO</name>
<dbReference type="HOGENOM" id="CLU_069867_3_1_1"/>
<organism evidence="1 2">
    <name type="scientific">Metarhizium robertsii</name>
    <dbReference type="NCBI Taxonomy" id="568076"/>
    <lineage>
        <taxon>Eukaryota</taxon>
        <taxon>Fungi</taxon>
        <taxon>Dikarya</taxon>
        <taxon>Ascomycota</taxon>
        <taxon>Pezizomycotina</taxon>
        <taxon>Sordariomycetes</taxon>
        <taxon>Hypocreomycetidae</taxon>
        <taxon>Hypocreales</taxon>
        <taxon>Clavicipitaceae</taxon>
        <taxon>Metarhizium</taxon>
    </lineage>
</organism>
<evidence type="ECO:0000313" key="1">
    <source>
        <dbReference type="EMBL" id="EXU98111.1"/>
    </source>
</evidence>
<sequence length="150" mass="16874">MPSIYTEVEINCSPEQVRKTFLDFSSYPSWPTTFIKSIAPVDPNKPIEAGSRLTIELEGMSIKPILVTNSADEFKWVGKLWNMPGLFTGHHYFKFMPSVKTPGATTFVQGEDFSGILSFLMAEGSRFWSSTKKGFEGFNQDLKKRCESGN</sequence>
<dbReference type="eggNOG" id="ENOG502S64G">
    <property type="taxonomic scope" value="Eukaryota"/>
</dbReference>
<gene>
    <name evidence="1" type="ORF">X797_008718</name>
</gene>
<dbReference type="SUPFAM" id="SSF55961">
    <property type="entry name" value="Bet v1-like"/>
    <property type="match status" value="1"/>
</dbReference>
<dbReference type="Pfam" id="PF10604">
    <property type="entry name" value="Polyketide_cyc2"/>
    <property type="match status" value="1"/>
</dbReference>